<reference evidence="2 3" key="1">
    <citation type="submission" date="2021-04" db="EMBL/GenBank/DDBJ databases">
        <title>Complete genome sequence of Stygiolobus sp. KN-1.</title>
        <authorList>
            <person name="Nakamura K."/>
            <person name="Sakai H."/>
            <person name="Kurosawa N."/>
        </authorList>
    </citation>
    <scope>NUCLEOTIDE SEQUENCE [LARGE SCALE GENOMIC DNA]</scope>
    <source>
        <strain evidence="2 3">KN-1</strain>
    </source>
</reference>
<evidence type="ECO:0000313" key="3">
    <source>
        <dbReference type="Proteomes" id="UP000825123"/>
    </source>
</evidence>
<dbReference type="InterPro" id="IPR038733">
    <property type="entry name" value="Predicted_DNA_bind_prot_RHH"/>
</dbReference>
<accession>A0A8D5U6R0</accession>
<evidence type="ECO:0000313" key="2">
    <source>
        <dbReference type="EMBL" id="BCU70339.1"/>
    </source>
</evidence>
<gene>
    <name evidence="2" type="ORF">KN1_16360</name>
</gene>
<protein>
    <recommendedName>
        <fullName evidence="1">Predicted DNA-binding protein ribbon-helix-helix domain-containing protein</fullName>
    </recommendedName>
</protein>
<dbReference type="KEGG" id="csty:KN1_16360"/>
<organism evidence="2 3">
    <name type="scientific">Stygiolobus caldivivus</name>
    <dbReference type="NCBI Taxonomy" id="2824673"/>
    <lineage>
        <taxon>Archaea</taxon>
        <taxon>Thermoproteota</taxon>
        <taxon>Thermoprotei</taxon>
        <taxon>Sulfolobales</taxon>
        <taxon>Sulfolobaceae</taxon>
        <taxon>Stygiolobus</taxon>
    </lineage>
</organism>
<name>A0A8D5U6R0_9CREN</name>
<proteinExistence type="predicted"/>
<keyword evidence="3" id="KW-1185">Reference proteome</keyword>
<dbReference type="Proteomes" id="UP000825123">
    <property type="component" value="Chromosome"/>
</dbReference>
<sequence length="75" mass="8745">MNVKIPEEWYEILVRLSKQKRIPFSKLLDDAISSGECLNLPDIPTSGKIKTVNLKNIKENEKDILVKIRRFLFCN</sequence>
<evidence type="ECO:0000259" key="1">
    <source>
        <dbReference type="Pfam" id="PF12651"/>
    </source>
</evidence>
<dbReference type="EMBL" id="AP024597">
    <property type="protein sequence ID" value="BCU70339.1"/>
    <property type="molecule type" value="Genomic_DNA"/>
</dbReference>
<dbReference type="RefSeq" id="WP_221286894.1">
    <property type="nucleotide sequence ID" value="NZ_AP024597.1"/>
</dbReference>
<dbReference type="Pfam" id="PF12651">
    <property type="entry name" value="RHH_3"/>
    <property type="match status" value="1"/>
</dbReference>
<dbReference type="AlphaFoldDB" id="A0A8D5U6R0"/>
<feature type="domain" description="Predicted DNA-binding protein ribbon-helix-helix" evidence="1">
    <location>
        <begin position="3"/>
        <end position="33"/>
    </location>
</feature>
<dbReference type="GeneID" id="66163356"/>